<dbReference type="EMBL" id="CP003844">
    <property type="protein sequence ID" value="AFT74732.1"/>
    <property type="molecule type" value="Genomic_DNA"/>
</dbReference>
<evidence type="ECO:0000313" key="2">
    <source>
        <dbReference type="EMBL" id="AFT74732.1"/>
    </source>
</evidence>
<evidence type="ECO:0008006" key="4">
    <source>
        <dbReference type="Google" id="ProtNLM"/>
    </source>
</evidence>
<gene>
    <name evidence="2" type="ordered locus">AMEC673_10190</name>
</gene>
<feature type="transmembrane region" description="Helical" evidence="1">
    <location>
        <begin position="49"/>
        <end position="68"/>
    </location>
</feature>
<sequence>MTESFLRQRRNLFIINGVLLFSFMAKVNIDKLTIAGLSFNGFEKPEVIFLFIWTLYFYFLYRYFVYFLEYEKDTALEKWNSLMASIVDEKIRSIVDSHSSNVNARSISGYYQIKRNNMIVTFQSDRPEDESNPYSINNHELKLKKRDLILPQLSSLLRYSFLTSMVTSYVLPFIVSVYVLSVAGFSIWEGALFP</sequence>
<dbReference type="Proteomes" id="UP000006296">
    <property type="component" value="Chromosome"/>
</dbReference>
<evidence type="ECO:0000313" key="3">
    <source>
        <dbReference type="Proteomes" id="UP000006296"/>
    </source>
</evidence>
<evidence type="ECO:0000256" key="1">
    <source>
        <dbReference type="SAM" id="Phobius"/>
    </source>
</evidence>
<feature type="transmembrane region" description="Helical" evidence="1">
    <location>
        <begin position="166"/>
        <end position="188"/>
    </location>
</feature>
<dbReference type="KEGG" id="amg:AMEC673_10190"/>
<accession>A0AB32ZZ79</accession>
<feature type="transmembrane region" description="Helical" evidence="1">
    <location>
        <begin position="12"/>
        <end position="29"/>
    </location>
</feature>
<name>A0AB32ZZ79_ALTME</name>
<keyword evidence="1" id="KW-1133">Transmembrane helix</keyword>
<proteinExistence type="predicted"/>
<keyword evidence="1" id="KW-0812">Transmembrane</keyword>
<dbReference type="AlphaFoldDB" id="A0AB32ZZ79"/>
<keyword evidence="1" id="KW-0472">Membrane</keyword>
<reference evidence="3" key="1">
    <citation type="journal article" date="2012" name="Sci. Rep.">
        <title>Genomes of surface isolates of Alteromonas macleodii: the life of a widespread marine opportunistic copiotroph.</title>
        <authorList>
            <person name="Lopez-Perez M."/>
            <person name="Gonzaga A."/>
            <person name="Martin-Cuadrado A.B."/>
            <person name="Onyshchenko O."/>
            <person name="Ghavidel A."/>
            <person name="Ghai R."/>
            <person name="Rodriguez-Valera F."/>
        </authorList>
    </citation>
    <scope>NUCLEOTIDE SEQUENCE [LARGE SCALE GENOMIC DNA]</scope>
    <source>
        <strain evidence="3">English Channel 673</strain>
    </source>
</reference>
<dbReference type="RefSeq" id="WP_014976637.1">
    <property type="nucleotide sequence ID" value="NC_018678.1"/>
</dbReference>
<protein>
    <recommendedName>
        <fullName evidence="4">SMODS and SLOG-associating 2TM effector domain-containing protein</fullName>
    </recommendedName>
</protein>
<organism evidence="2 3">
    <name type="scientific">Alteromonas macleodii (strain English Channel 673)</name>
    <dbReference type="NCBI Taxonomy" id="1004788"/>
    <lineage>
        <taxon>Bacteria</taxon>
        <taxon>Pseudomonadati</taxon>
        <taxon>Pseudomonadota</taxon>
        <taxon>Gammaproteobacteria</taxon>
        <taxon>Alteromonadales</taxon>
        <taxon>Alteromonadaceae</taxon>
        <taxon>Alteromonas/Salinimonas group</taxon>
        <taxon>Alteromonas</taxon>
    </lineage>
</organism>